<evidence type="ECO:0000313" key="2">
    <source>
        <dbReference type="Proteomes" id="UP001217185"/>
    </source>
</evidence>
<sequence>MKYPLRFMIGISLSLVFLLNPWSNLKVTATSDLGVGNSSRKDLSYLKEHANFHVLVPKDISSNWKLTIKNYPNQDKKISMTRLNYEDHAYRNYVMVGIAQSKFKNQPLRYSDGKNVKNVTINGQKGIFERWADGTKGGILRWVQNGTYVEMDSSNLKDTEMVQLAQSMK</sequence>
<name>A0AC61YXI5_BACIU</name>
<reference evidence="1" key="1">
    <citation type="submission" date="2025-02" db="EMBL/GenBank/DDBJ databases">
        <title>Complete genome sequences of 52 Bacillus and Priestia strains isolated from West-African fermentations and 26 reference strains from the DSMZ collection.</title>
        <authorList>
            <person name="Wiedenbein E.S."/>
            <person name="Canoy T.S."/>
            <person name="Hui Y."/>
            <person name="Parkouda C."/>
            <person name="Dawende C."/>
            <person name="Ametefe E."/>
            <person name="Jespersen L."/>
            <person name="Nielsen D.S."/>
        </authorList>
    </citation>
    <scope>NUCLEOTIDE SEQUENCE</scope>
    <source>
        <strain evidence="1">PRO122</strain>
    </source>
</reference>
<proteinExistence type="predicted"/>
<gene>
    <name evidence="1" type="ORF">P5658_00500</name>
</gene>
<accession>A0AC61YXI5</accession>
<protein>
    <submittedName>
        <fullName evidence="1">DUF4367 domain-containing protein</fullName>
    </submittedName>
</protein>
<evidence type="ECO:0000313" key="1">
    <source>
        <dbReference type="EMBL" id="WGE07717.1"/>
    </source>
</evidence>
<organism evidence="1 2">
    <name type="scientific">Bacillus subtilis</name>
    <dbReference type="NCBI Taxonomy" id="1423"/>
    <lineage>
        <taxon>Bacteria</taxon>
        <taxon>Bacillati</taxon>
        <taxon>Bacillota</taxon>
        <taxon>Bacilli</taxon>
        <taxon>Bacillales</taxon>
        <taxon>Bacillaceae</taxon>
        <taxon>Bacillus</taxon>
    </lineage>
</organism>
<dbReference type="EMBL" id="CP121756">
    <property type="protein sequence ID" value="WGE07717.1"/>
    <property type="molecule type" value="Genomic_DNA"/>
</dbReference>
<dbReference type="Proteomes" id="UP001217185">
    <property type="component" value="Chromosome"/>
</dbReference>